<comment type="subcellular location">
    <subcellularLocation>
        <location evidence="1">Bacterial flagellum</location>
    </subcellularLocation>
    <subcellularLocation>
        <location evidence="2">Secreted</location>
    </subcellularLocation>
</comment>
<feature type="domain" description="Flagellar basal-body/hook protein C-terminal" evidence="8">
    <location>
        <begin position="580"/>
        <end position="618"/>
    </location>
</feature>
<keyword evidence="12" id="KW-1185">Reference proteome</keyword>
<dbReference type="InterPro" id="IPR049119">
    <property type="entry name" value="FlgK_D2-like"/>
</dbReference>
<evidence type="ECO:0000259" key="7">
    <source>
        <dbReference type="Pfam" id="PF00460"/>
    </source>
</evidence>
<dbReference type="OrthoDB" id="9802553at2"/>
<dbReference type="Pfam" id="PF22638">
    <property type="entry name" value="FlgK_D1"/>
    <property type="match status" value="1"/>
</dbReference>
<feature type="domain" description="Flagellar hook-associated protein FlgK helical" evidence="10">
    <location>
        <begin position="95"/>
        <end position="318"/>
    </location>
</feature>
<keyword evidence="5" id="KW-0964">Secreted</keyword>
<evidence type="ECO:0000256" key="4">
    <source>
        <dbReference type="ARBA" id="ARBA00016244"/>
    </source>
</evidence>
<keyword evidence="11" id="KW-0969">Cilium</keyword>
<evidence type="ECO:0000256" key="1">
    <source>
        <dbReference type="ARBA" id="ARBA00004365"/>
    </source>
</evidence>
<dbReference type="Pfam" id="PF00460">
    <property type="entry name" value="Flg_bb_rod"/>
    <property type="match status" value="1"/>
</dbReference>
<dbReference type="RefSeq" id="WP_126539461.1">
    <property type="nucleotide sequence ID" value="NZ_AP018560.1"/>
</dbReference>
<dbReference type="GO" id="GO:0009424">
    <property type="term" value="C:bacterial-type flagellum hook"/>
    <property type="evidence" value="ECO:0007669"/>
    <property type="project" value="InterPro"/>
</dbReference>
<comment type="similarity">
    <text evidence="3">Belongs to the flagella basal body rod proteins family.</text>
</comment>
<dbReference type="GO" id="GO:0005198">
    <property type="term" value="F:structural molecule activity"/>
    <property type="evidence" value="ECO:0007669"/>
    <property type="project" value="InterPro"/>
</dbReference>
<reference evidence="12" key="2">
    <citation type="submission" date="2018-06" db="EMBL/GenBank/DDBJ databases">
        <title>Genome sequence of Rhodanobacteraceae bacterium strain Dysh456.</title>
        <authorList>
            <person name="Fukui M."/>
        </authorList>
    </citation>
    <scope>NUCLEOTIDE SEQUENCE [LARGE SCALE GENOMIC DNA]</scope>
    <source>
        <strain evidence="12">Dysh456</strain>
    </source>
</reference>
<dbReference type="KEGG" id="rbd:ALSL_2397"/>
<evidence type="ECO:0000313" key="12">
    <source>
        <dbReference type="Proteomes" id="UP000270530"/>
    </source>
</evidence>
<accession>A0A2Z6E886</accession>
<feature type="domain" description="Flagellar hook-associated protein 1 D2-like" evidence="9">
    <location>
        <begin position="328"/>
        <end position="404"/>
    </location>
</feature>
<evidence type="ECO:0000259" key="8">
    <source>
        <dbReference type="Pfam" id="PF06429"/>
    </source>
</evidence>
<dbReference type="Pfam" id="PF06429">
    <property type="entry name" value="Flg_bbr_C"/>
    <property type="match status" value="1"/>
</dbReference>
<dbReference type="NCBIfam" id="TIGR02492">
    <property type="entry name" value="flgK_ends"/>
    <property type="match status" value="1"/>
</dbReference>
<feature type="domain" description="Flagellar basal body rod protein N-terminal" evidence="7">
    <location>
        <begin position="7"/>
        <end position="34"/>
    </location>
</feature>
<keyword evidence="11" id="KW-0282">Flagellum</keyword>
<dbReference type="InterPro" id="IPR001444">
    <property type="entry name" value="Flag_bb_rod_N"/>
</dbReference>
<dbReference type="InterPro" id="IPR002371">
    <property type="entry name" value="FlgK"/>
</dbReference>
<dbReference type="PRINTS" id="PR01005">
    <property type="entry name" value="FLGHOOKAP1"/>
</dbReference>
<evidence type="ECO:0000256" key="6">
    <source>
        <dbReference type="ARBA" id="ARBA00023143"/>
    </source>
</evidence>
<keyword evidence="6" id="KW-0975">Bacterial flagellum</keyword>
<dbReference type="GO" id="GO:0044780">
    <property type="term" value="P:bacterial-type flagellum assembly"/>
    <property type="evidence" value="ECO:0007669"/>
    <property type="project" value="InterPro"/>
</dbReference>
<organism evidence="11 12">
    <name type="scientific">Aerosticca soli</name>
    <dbReference type="NCBI Taxonomy" id="2010829"/>
    <lineage>
        <taxon>Bacteria</taxon>
        <taxon>Pseudomonadati</taxon>
        <taxon>Pseudomonadota</taxon>
        <taxon>Gammaproteobacteria</taxon>
        <taxon>Lysobacterales</taxon>
        <taxon>Rhodanobacteraceae</taxon>
        <taxon>Aerosticca</taxon>
    </lineage>
</organism>
<dbReference type="InterPro" id="IPR010930">
    <property type="entry name" value="Flg_bb/hook_C_dom"/>
</dbReference>
<keyword evidence="11" id="KW-0966">Cell projection</keyword>
<dbReference type="EMBL" id="AP018560">
    <property type="protein sequence ID" value="BBD81022.1"/>
    <property type="molecule type" value="Genomic_DNA"/>
</dbReference>
<dbReference type="PANTHER" id="PTHR30033">
    <property type="entry name" value="FLAGELLAR HOOK-ASSOCIATED PROTEIN 1"/>
    <property type="match status" value="1"/>
</dbReference>
<proteinExistence type="inferred from homology"/>
<reference evidence="12" key="1">
    <citation type="submission" date="2018-04" db="EMBL/GenBank/DDBJ databases">
        <authorList>
            <person name="Watanabe M."/>
            <person name="Kojima H."/>
        </authorList>
    </citation>
    <scope>NUCLEOTIDE SEQUENCE [LARGE SCALE GENOMIC DNA]</scope>
    <source>
        <strain evidence="12">Dysh456</strain>
    </source>
</reference>
<evidence type="ECO:0000256" key="2">
    <source>
        <dbReference type="ARBA" id="ARBA00004613"/>
    </source>
</evidence>
<evidence type="ECO:0000259" key="9">
    <source>
        <dbReference type="Pfam" id="PF21158"/>
    </source>
</evidence>
<dbReference type="InterPro" id="IPR053927">
    <property type="entry name" value="FlgK_helical"/>
</dbReference>
<name>A0A2Z6E886_9GAMM</name>
<evidence type="ECO:0000259" key="10">
    <source>
        <dbReference type="Pfam" id="PF22638"/>
    </source>
</evidence>
<evidence type="ECO:0000256" key="3">
    <source>
        <dbReference type="ARBA" id="ARBA00009677"/>
    </source>
</evidence>
<sequence length="624" mass="62365">MSSLFSIGTSGLNAAQLGLKTVANNISNAGTDGYSRQSTIQVERPGQYAGRYTVGSGVDVVAVQRAYSQYLTTALWNANSGLQNATTANALASTLNGVFSGSGDLQGALDDFYAGFSTVANAPGDAGARQSLLGEAAAVTQVFNTLSGQFDQQRSQLNGQISDTVADINGTVDKIAALNLKIAQAGASAPNDLLDQRDGLVKQLAGYTGISTASQPDGTLSIYSSSGQVLVNGGYAYGFKTGTDVYDAGRTVVLDAAGNDISSRLSGGSLGALLDYRSQVLDPAQNALGRAALALAGSVNAQQAKGLDLNGQQGAPIFSVPAPAVSASTRNTGGATVGASISYLSQLTGADYVLTRTDTGWTLATSDGQNVSLSSNPDGSLSAAGLTFNVSGTAASGDSFLIRPTRAAAGKLAVAMSDPSQIAAAAALTVTPASSNTGSAVGSIEVADAGNANLFAGATLTFNSATNYTITDASGNPVGGGTYTSGSPITFDGWSLNLTGTPAAGDSFTVGKNSAGLNDNHNALALAALADGGVLDGGKTSVVDAYAALTNQVGNAGSQAASSLTTQTSLYNQALAAQQSGAGVNLDEEAASLIKYQQAYQASAQVIATAQSLFTSLISAVQTR</sequence>
<dbReference type="AlphaFoldDB" id="A0A2Z6E886"/>
<protein>
    <recommendedName>
        <fullName evidence="4">Flagellar hook-associated protein 1</fullName>
    </recommendedName>
</protein>
<dbReference type="PANTHER" id="PTHR30033:SF1">
    <property type="entry name" value="FLAGELLAR HOOK-ASSOCIATED PROTEIN 1"/>
    <property type="match status" value="1"/>
</dbReference>
<dbReference type="SUPFAM" id="SSF64518">
    <property type="entry name" value="Phase 1 flagellin"/>
    <property type="match status" value="2"/>
</dbReference>
<gene>
    <name evidence="11" type="ORF">ALSL_2397</name>
</gene>
<dbReference type="GO" id="GO:0005576">
    <property type="term" value="C:extracellular region"/>
    <property type="evidence" value="ECO:0007669"/>
    <property type="project" value="UniProtKB-SubCell"/>
</dbReference>
<evidence type="ECO:0000313" key="11">
    <source>
        <dbReference type="EMBL" id="BBD81022.1"/>
    </source>
</evidence>
<evidence type="ECO:0000256" key="5">
    <source>
        <dbReference type="ARBA" id="ARBA00022525"/>
    </source>
</evidence>
<dbReference type="Pfam" id="PF21158">
    <property type="entry name" value="flgK_1st_1"/>
    <property type="match status" value="1"/>
</dbReference>
<dbReference type="Proteomes" id="UP000270530">
    <property type="component" value="Chromosome"/>
</dbReference>